<dbReference type="PANTHER" id="PTHR42701">
    <property type="entry name" value="IMIDAZOLE GLYCEROL PHOSPHATE SYNTHASE SUBUNIT HISH"/>
    <property type="match status" value="1"/>
</dbReference>
<proteinExistence type="inferred from homology"/>
<evidence type="ECO:0000256" key="7">
    <source>
        <dbReference type="ARBA" id="ARBA00023239"/>
    </source>
</evidence>
<evidence type="ECO:0000256" key="9">
    <source>
        <dbReference type="ARBA" id="ARBA00049534"/>
    </source>
</evidence>
<evidence type="ECO:0000256" key="10">
    <source>
        <dbReference type="HAMAP-Rule" id="MF_00278"/>
    </source>
</evidence>
<dbReference type="AlphaFoldDB" id="A0A811T814"/>
<keyword evidence="13" id="KW-0808">Transferase</keyword>
<dbReference type="GO" id="GO:0000107">
    <property type="term" value="F:imidazoleglycerol-phosphate synthase activity"/>
    <property type="evidence" value="ECO:0007669"/>
    <property type="project" value="UniProtKB-UniRule"/>
</dbReference>
<comment type="caution">
    <text evidence="13">The sequence shown here is derived from an EMBL/GenBank/DDBJ whole genome shotgun (WGS) entry which is preliminary data.</text>
</comment>
<dbReference type="Gene3D" id="3.40.50.880">
    <property type="match status" value="1"/>
</dbReference>
<keyword evidence="7 10" id="KW-0456">Lyase</keyword>
<evidence type="ECO:0000313" key="14">
    <source>
        <dbReference type="Proteomes" id="UP000610373"/>
    </source>
</evidence>
<evidence type="ECO:0000256" key="11">
    <source>
        <dbReference type="PIRSR" id="PIRSR000495-1"/>
    </source>
</evidence>
<keyword evidence="5 10" id="KW-0315">Glutamine amidotransferase</keyword>
<dbReference type="EMBL" id="CAJHIO010000034">
    <property type="protein sequence ID" value="CAD6493546.1"/>
    <property type="molecule type" value="Genomic_DNA"/>
</dbReference>
<keyword evidence="4 10" id="KW-0378">Hydrolase</keyword>
<dbReference type="EC" id="4.3.2.10" evidence="10"/>
<gene>
    <name evidence="10 13" type="primary">hisH</name>
    <name evidence="13" type="ORF">CHKLHMKO_00493</name>
</gene>
<dbReference type="PIRSF" id="PIRSF000495">
    <property type="entry name" value="Amidotransf_hisH"/>
    <property type="match status" value="1"/>
</dbReference>
<evidence type="ECO:0000256" key="1">
    <source>
        <dbReference type="ARBA" id="ARBA00005091"/>
    </source>
</evidence>
<evidence type="ECO:0000256" key="2">
    <source>
        <dbReference type="ARBA" id="ARBA00011152"/>
    </source>
</evidence>
<dbReference type="GO" id="GO:0005737">
    <property type="term" value="C:cytoplasm"/>
    <property type="evidence" value="ECO:0007669"/>
    <property type="project" value="UniProtKB-SubCell"/>
</dbReference>
<dbReference type="GO" id="GO:0016829">
    <property type="term" value="F:lyase activity"/>
    <property type="evidence" value="ECO:0007669"/>
    <property type="project" value="UniProtKB-KW"/>
</dbReference>
<feature type="active site" description="Nucleophile" evidence="10 11">
    <location>
        <position position="79"/>
    </location>
</feature>
<dbReference type="EC" id="3.5.1.2" evidence="10"/>
<dbReference type="GO" id="GO:0000105">
    <property type="term" value="P:L-histidine biosynthetic process"/>
    <property type="evidence" value="ECO:0007669"/>
    <property type="project" value="UniProtKB-UniRule"/>
</dbReference>
<reference evidence="13" key="1">
    <citation type="submission" date="2020-10" db="EMBL/GenBank/DDBJ databases">
        <authorList>
            <person name="Hahn C.J."/>
            <person name="Laso-Perez R."/>
            <person name="Vulcano F."/>
            <person name="Vaziourakis K.-M."/>
            <person name="Stokke R."/>
            <person name="Steen I.H."/>
            <person name="Teske A."/>
            <person name="Boetius A."/>
            <person name="Liebeke M."/>
            <person name="Amann R."/>
            <person name="Knittel K."/>
        </authorList>
    </citation>
    <scope>NUCLEOTIDE SEQUENCE</scope>
    <source>
        <strain evidence="13">Gfbio:e3339647-f889-4370-9287-4fb5cb688e4c:AG392O15_GoMArc1</strain>
    </source>
</reference>
<comment type="catalytic activity">
    <reaction evidence="9 10">
        <text>L-glutamine + H2O = L-glutamate + NH4(+)</text>
        <dbReference type="Rhea" id="RHEA:15889"/>
        <dbReference type="ChEBI" id="CHEBI:15377"/>
        <dbReference type="ChEBI" id="CHEBI:28938"/>
        <dbReference type="ChEBI" id="CHEBI:29985"/>
        <dbReference type="ChEBI" id="CHEBI:58359"/>
        <dbReference type="EC" id="3.5.1.2"/>
    </reaction>
</comment>
<dbReference type="UniPathway" id="UPA00031">
    <property type="reaction ID" value="UER00010"/>
</dbReference>
<evidence type="ECO:0000256" key="8">
    <source>
        <dbReference type="ARBA" id="ARBA00047838"/>
    </source>
</evidence>
<sequence>MKTIVIIDYGLGNLRSVQKAFEHAGARVSISNNVREIRNADGLVLPGVGAFYDGMAQLQEIKYAIYDVVNDDKPLLGICLGMQMLLTESEEGGRNKGLDIIQGQAIRFPRSKFKVPHIGWNSLDFKDGNSFLRNIDDHSYVYFVHSYYAKTSLEYTVATCTYGLEFAAIIKNKKGNVIGTQYHPEKSGDVGLQMIQNFLLRC</sequence>
<evidence type="ECO:0000256" key="6">
    <source>
        <dbReference type="ARBA" id="ARBA00023102"/>
    </source>
</evidence>
<dbReference type="PROSITE" id="PS51273">
    <property type="entry name" value="GATASE_TYPE_1"/>
    <property type="match status" value="1"/>
</dbReference>
<dbReference type="InterPro" id="IPR010139">
    <property type="entry name" value="Imidazole-glycPsynth_HisH"/>
</dbReference>
<comment type="subcellular location">
    <subcellularLocation>
        <location evidence="10">Cytoplasm</location>
    </subcellularLocation>
</comment>
<evidence type="ECO:0000256" key="4">
    <source>
        <dbReference type="ARBA" id="ARBA00022801"/>
    </source>
</evidence>
<dbReference type="NCBIfam" id="TIGR01855">
    <property type="entry name" value="IMP_synth_hisH"/>
    <property type="match status" value="1"/>
</dbReference>
<evidence type="ECO:0000256" key="3">
    <source>
        <dbReference type="ARBA" id="ARBA00022605"/>
    </source>
</evidence>
<feature type="domain" description="Glutamine amidotransferase" evidence="12">
    <location>
        <begin position="5"/>
        <end position="201"/>
    </location>
</feature>
<comment type="subunit">
    <text evidence="2 10">Heterodimer of HisH and HisF.</text>
</comment>
<accession>A0A811T814</accession>
<keyword evidence="3 10" id="KW-0028">Amino-acid biosynthesis</keyword>
<organism evidence="13 14">
    <name type="scientific">Candidatus Argoarchaeum ethanivorans</name>
    <dbReference type="NCBI Taxonomy" id="2608793"/>
    <lineage>
        <taxon>Archaea</taxon>
        <taxon>Methanobacteriati</taxon>
        <taxon>Methanobacteriota</taxon>
        <taxon>Stenosarchaea group</taxon>
        <taxon>Methanomicrobia</taxon>
        <taxon>Methanosarcinales</taxon>
        <taxon>Methanosarcinales incertae sedis</taxon>
        <taxon>GOM Arc I cluster</taxon>
        <taxon>Candidatus Argoarchaeum</taxon>
    </lineage>
</organism>
<dbReference type="CDD" id="cd01748">
    <property type="entry name" value="GATase1_IGP_Synthase"/>
    <property type="match status" value="1"/>
</dbReference>
<comment type="catalytic activity">
    <reaction evidence="8 10">
        <text>5-[(5-phospho-1-deoxy-D-ribulos-1-ylimino)methylamino]-1-(5-phospho-beta-D-ribosyl)imidazole-4-carboxamide + L-glutamine = D-erythro-1-(imidazol-4-yl)glycerol 3-phosphate + 5-amino-1-(5-phospho-beta-D-ribosyl)imidazole-4-carboxamide + L-glutamate + H(+)</text>
        <dbReference type="Rhea" id="RHEA:24793"/>
        <dbReference type="ChEBI" id="CHEBI:15378"/>
        <dbReference type="ChEBI" id="CHEBI:29985"/>
        <dbReference type="ChEBI" id="CHEBI:58278"/>
        <dbReference type="ChEBI" id="CHEBI:58359"/>
        <dbReference type="ChEBI" id="CHEBI:58475"/>
        <dbReference type="ChEBI" id="CHEBI:58525"/>
        <dbReference type="EC" id="4.3.2.10"/>
    </reaction>
</comment>
<dbReference type="Proteomes" id="UP000610373">
    <property type="component" value="Unassembled WGS sequence"/>
</dbReference>
<dbReference type="HAMAP" id="MF_00278">
    <property type="entry name" value="HisH"/>
    <property type="match status" value="1"/>
</dbReference>
<protein>
    <recommendedName>
        <fullName evidence="10">Imidazole glycerol phosphate synthase subunit HisH</fullName>
        <ecNumber evidence="10">4.3.2.10</ecNumber>
    </recommendedName>
    <alternativeName>
        <fullName evidence="10">IGP synthase glutaminase subunit</fullName>
        <ecNumber evidence="10">3.5.1.2</ecNumber>
    </alternativeName>
    <alternativeName>
        <fullName evidence="10">IGP synthase subunit HisH</fullName>
    </alternativeName>
    <alternativeName>
        <fullName evidence="10">ImGP synthase subunit HisH</fullName>
        <shortName evidence="10">IGPS subunit HisH</shortName>
    </alternativeName>
</protein>
<dbReference type="InterPro" id="IPR029062">
    <property type="entry name" value="Class_I_gatase-like"/>
</dbReference>
<evidence type="ECO:0000313" key="13">
    <source>
        <dbReference type="EMBL" id="CAD6493546.1"/>
    </source>
</evidence>
<evidence type="ECO:0000256" key="5">
    <source>
        <dbReference type="ARBA" id="ARBA00022962"/>
    </source>
</evidence>
<keyword evidence="10" id="KW-0963">Cytoplasm</keyword>
<comment type="function">
    <text evidence="10">IGPS catalyzes the conversion of PRFAR and glutamine to IGP, AICAR and glutamate. The HisH subunit catalyzes the hydrolysis of glutamine to glutamate and ammonia as part of the synthesis of IGP and AICAR. The resulting ammonia molecule is channeled to the active site of HisF.</text>
</comment>
<evidence type="ECO:0000259" key="12">
    <source>
        <dbReference type="Pfam" id="PF00117"/>
    </source>
</evidence>
<dbReference type="PANTHER" id="PTHR42701:SF1">
    <property type="entry name" value="IMIDAZOLE GLYCEROL PHOSPHATE SYNTHASE SUBUNIT HISH"/>
    <property type="match status" value="1"/>
</dbReference>
<dbReference type="GO" id="GO:0004359">
    <property type="term" value="F:glutaminase activity"/>
    <property type="evidence" value="ECO:0007669"/>
    <property type="project" value="UniProtKB-EC"/>
</dbReference>
<comment type="pathway">
    <text evidence="1 10">Amino-acid biosynthesis; L-histidine biosynthesis; L-histidine from 5-phospho-alpha-D-ribose 1-diphosphate: step 5/9.</text>
</comment>
<name>A0A811T814_9EURY</name>
<keyword evidence="13" id="KW-0328">Glycosyltransferase</keyword>
<dbReference type="InterPro" id="IPR017926">
    <property type="entry name" value="GATASE"/>
</dbReference>
<dbReference type="Pfam" id="PF00117">
    <property type="entry name" value="GATase"/>
    <property type="match status" value="1"/>
</dbReference>
<feature type="active site" evidence="10 11">
    <location>
        <position position="183"/>
    </location>
</feature>
<feature type="active site" evidence="10 11">
    <location>
        <position position="185"/>
    </location>
</feature>
<keyword evidence="6 10" id="KW-0368">Histidine biosynthesis</keyword>
<dbReference type="SUPFAM" id="SSF52317">
    <property type="entry name" value="Class I glutamine amidotransferase-like"/>
    <property type="match status" value="1"/>
</dbReference>